<dbReference type="GO" id="GO:0005634">
    <property type="term" value="C:nucleus"/>
    <property type="evidence" value="ECO:0007669"/>
    <property type="project" value="UniProtKB-SubCell"/>
</dbReference>
<dbReference type="Pfam" id="PF10584">
    <property type="entry name" value="Proteasome_A_N"/>
    <property type="match status" value="1"/>
</dbReference>
<dbReference type="PROSITE" id="PS51475">
    <property type="entry name" value="PROTEASOME_ALPHA_2"/>
    <property type="match status" value="1"/>
</dbReference>
<dbReference type="InterPro" id="IPR000426">
    <property type="entry name" value="Proteasome_asu_N"/>
</dbReference>
<reference evidence="9 10" key="1">
    <citation type="submission" date="2016-11" db="EMBL/GenBank/DDBJ databases">
        <title>The macronuclear genome of Stentor coeruleus: a giant cell with tiny introns.</title>
        <authorList>
            <person name="Slabodnick M."/>
            <person name="Ruby J.G."/>
            <person name="Reiff S.B."/>
            <person name="Swart E.C."/>
            <person name="Gosai S."/>
            <person name="Prabakaran S."/>
            <person name="Witkowska E."/>
            <person name="Larue G.E."/>
            <person name="Fisher S."/>
            <person name="Freeman R.M."/>
            <person name="Gunawardena J."/>
            <person name="Chu W."/>
            <person name="Stover N.A."/>
            <person name="Gregory B.D."/>
            <person name="Nowacki M."/>
            <person name="Derisi J."/>
            <person name="Roy S.W."/>
            <person name="Marshall W.F."/>
            <person name="Sood P."/>
        </authorList>
    </citation>
    <scope>NUCLEOTIDE SEQUENCE [LARGE SCALE GENOMIC DNA]</scope>
    <source>
        <strain evidence="9">WM001</strain>
    </source>
</reference>
<proteinExistence type="inferred from homology"/>
<dbReference type="InterPro" id="IPR001353">
    <property type="entry name" value="Proteasome_sua/b"/>
</dbReference>
<organism evidence="9 10">
    <name type="scientific">Stentor coeruleus</name>
    <dbReference type="NCBI Taxonomy" id="5963"/>
    <lineage>
        <taxon>Eukaryota</taxon>
        <taxon>Sar</taxon>
        <taxon>Alveolata</taxon>
        <taxon>Ciliophora</taxon>
        <taxon>Postciliodesmatophora</taxon>
        <taxon>Heterotrichea</taxon>
        <taxon>Heterotrichida</taxon>
        <taxon>Stentoridae</taxon>
        <taxon>Stentor</taxon>
    </lineage>
</organism>
<comment type="caution">
    <text evidence="9">The sequence shown here is derived from an EMBL/GenBank/DDBJ whole genome shotgun (WGS) entry which is preliminary data.</text>
</comment>
<dbReference type="GO" id="GO:0019773">
    <property type="term" value="C:proteasome core complex, alpha-subunit complex"/>
    <property type="evidence" value="ECO:0007669"/>
    <property type="project" value="UniProtKB-UniRule"/>
</dbReference>
<keyword evidence="6" id="KW-0539">Nucleus</keyword>
<dbReference type="InterPro" id="IPR050115">
    <property type="entry name" value="Proteasome_alpha"/>
</dbReference>
<dbReference type="AlphaFoldDB" id="A0A1R2CM60"/>
<keyword evidence="10" id="KW-1185">Reference proteome</keyword>
<evidence type="ECO:0000256" key="7">
    <source>
        <dbReference type="PROSITE-ProRule" id="PRU00808"/>
    </source>
</evidence>
<dbReference type="GO" id="GO:0005737">
    <property type="term" value="C:cytoplasm"/>
    <property type="evidence" value="ECO:0007669"/>
    <property type="project" value="UniProtKB-SubCell"/>
</dbReference>
<comment type="subcellular location">
    <subcellularLocation>
        <location evidence="3">Cytoplasm</location>
    </subcellularLocation>
    <subcellularLocation>
        <location evidence="2">Nucleus</location>
    </subcellularLocation>
</comment>
<evidence type="ECO:0000313" key="9">
    <source>
        <dbReference type="EMBL" id="OMJ90030.1"/>
    </source>
</evidence>
<evidence type="ECO:0000256" key="6">
    <source>
        <dbReference type="ARBA" id="ARBA00023242"/>
    </source>
</evidence>
<sequence length="250" mass="28265">MSGAGTGYDLSPTTYNPEGRVFQVDYAIKATENGGTIIGLKCRDGILLAGEKNVVSRMMMEGSNKYIFGVTKEIGAVITGVIPDGKSVITRARQEASQYSEFYGQPIKPTVLADRVAQYMYLFTLYGGLRPFGSTIMLAGRYQNEYRLFMLDPSGAMFEYYSCTAGKGSQVCRTEIDKLRLEDITVRDAVYHVCRMLIKSREETRDKRYEIDMGWVSEESFGLFVPVPTEFRKEMENKAKEDIEREERGE</sequence>
<evidence type="ECO:0000256" key="5">
    <source>
        <dbReference type="ARBA" id="ARBA00022942"/>
    </source>
</evidence>
<comment type="function">
    <text evidence="1">The proteasome is a multicatalytic proteinase complex which is characterized by its ability to cleave peptides with Arg, Phe, Tyr, Leu, and Glu adjacent to the leaving group at neutral or slightly basic pH. The proteasome has an ATP-dependent proteolytic activity.</text>
</comment>
<comment type="similarity">
    <text evidence="7">Belongs to the peptidase T1A family.</text>
</comment>
<dbReference type="Proteomes" id="UP000187209">
    <property type="component" value="Unassembled WGS sequence"/>
</dbReference>
<dbReference type="InterPro" id="IPR023332">
    <property type="entry name" value="Proteasome_alpha-type"/>
</dbReference>
<keyword evidence="5 7" id="KW-0647">Proteasome</keyword>
<evidence type="ECO:0000313" key="10">
    <source>
        <dbReference type="Proteomes" id="UP000187209"/>
    </source>
</evidence>
<dbReference type="FunFam" id="3.60.20.10:FF:000007">
    <property type="entry name" value="Proteasome subunit alpha type"/>
    <property type="match status" value="1"/>
</dbReference>
<dbReference type="SUPFAM" id="SSF56235">
    <property type="entry name" value="N-terminal nucleophile aminohydrolases (Ntn hydrolases)"/>
    <property type="match status" value="1"/>
</dbReference>
<dbReference type="Pfam" id="PF00227">
    <property type="entry name" value="Proteasome"/>
    <property type="match status" value="1"/>
</dbReference>
<feature type="domain" description="Proteasome alpha-type subunits" evidence="8">
    <location>
        <begin position="8"/>
        <end position="30"/>
    </location>
</feature>
<evidence type="ECO:0000256" key="4">
    <source>
        <dbReference type="ARBA" id="ARBA00022490"/>
    </source>
</evidence>
<dbReference type="SMART" id="SM00948">
    <property type="entry name" value="Proteasome_A_N"/>
    <property type="match status" value="1"/>
</dbReference>
<dbReference type="OrthoDB" id="431557at2759"/>
<dbReference type="EMBL" id="MPUH01000112">
    <property type="protein sequence ID" value="OMJ90030.1"/>
    <property type="molecule type" value="Genomic_DNA"/>
</dbReference>
<protein>
    <recommendedName>
        <fullName evidence="8">Proteasome alpha-type subunits domain-containing protein</fullName>
    </recommendedName>
</protein>
<accession>A0A1R2CM60</accession>
<evidence type="ECO:0000256" key="1">
    <source>
        <dbReference type="ARBA" id="ARBA00002000"/>
    </source>
</evidence>
<dbReference type="PANTHER" id="PTHR11599">
    <property type="entry name" value="PROTEASOME SUBUNIT ALPHA/BETA"/>
    <property type="match status" value="1"/>
</dbReference>
<evidence type="ECO:0000259" key="8">
    <source>
        <dbReference type="SMART" id="SM00948"/>
    </source>
</evidence>
<keyword evidence="4" id="KW-0963">Cytoplasm</keyword>
<name>A0A1R2CM60_9CILI</name>
<dbReference type="GO" id="GO:0006511">
    <property type="term" value="P:ubiquitin-dependent protein catabolic process"/>
    <property type="evidence" value="ECO:0007669"/>
    <property type="project" value="InterPro"/>
</dbReference>
<evidence type="ECO:0000256" key="3">
    <source>
        <dbReference type="ARBA" id="ARBA00004496"/>
    </source>
</evidence>
<gene>
    <name evidence="9" type="ORF">SteCoe_7710</name>
</gene>
<evidence type="ECO:0000256" key="2">
    <source>
        <dbReference type="ARBA" id="ARBA00004123"/>
    </source>
</evidence>
<dbReference type="InterPro" id="IPR029055">
    <property type="entry name" value="Ntn_hydrolases_N"/>
</dbReference>
<dbReference type="Gene3D" id="3.60.20.10">
    <property type="entry name" value="Glutamine Phosphoribosylpyrophosphate, subunit 1, domain 1"/>
    <property type="match status" value="1"/>
</dbReference>